<dbReference type="OrthoDB" id="9801421at2"/>
<dbReference type="AlphaFoldDB" id="A0A4Q2EJM5"/>
<dbReference type="PANTHER" id="PTHR42881:SF2">
    <property type="entry name" value="PROLYL ENDOPEPTIDASE"/>
    <property type="match status" value="1"/>
</dbReference>
<keyword evidence="3" id="KW-0645">Protease</keyword>
<dbReference type="SUPFAM" id="SSF50993">
    <property type="entry name" value="Peptidase/esterase 'gauge' domain"/>
    <property type="match status" value="1"/>
</dbReference>
<dbReference type="Pfam" id="PF00326">
    <property type="entry name" value="Peptidase_S9"/>
    <property type="match status" value="1"/>
</dbReference>
<accession>A0A4Q2EJM5</accession>
<feature type="domain" description="Peptidase S9A N-terminal" evidence="7">
    <location>
        <begin position="14"/>
        <end position="415"/>
    </location>
</feature>
<dbReference type="InterPro" id="IPR023302">
    <property type="entry name" value="Pept_S9A_N"/>
</dbReference>
<dbReference type="GO" id="GO:0005829">
    <property type="term" value="C:cytosol"/>
    <property type="evidence" value="ECO:0007669"/>
    <property type="project" value="TreeGrafter"/>
</dbReference>
<keyword evidence="5" id="KW-0720">Serine protease</keyword>
<dbReference type="Gene3D" id="2.130.10.120">
    <property type="entry name" value="Prolyl oligopeptidase, N-terminal domain"/>
    <property type="match status" value="1"/>
</dbReference>
<dbReference type="GO" id="GO:0006508">
    <property type="term" value="P:proteolysis"/>
    <property type="evidence" value="ECO:0007669"/>
    <property type="project" value="UniProtKB-KW"/>
</dbReference>
<dbReference type="EMBL" id="PPCV01000001">
    <property type="protein sequence ID" value="RXW33393.1"/>
    <property type="molecule type" value="Genomic_DNA"/>
</dbReference>
<dbReference type="InterPro" id="IPR051167">
    <property type="entry name" value="Prolyl_oligopep/macrocyclase"/>
</dbReference>
<evidence type="ECO:0000256" key="4">
    <source>
        <dbReference type="ARBA" id="ARBA00022801"/>
    </source>
</evidence>
<dbReference type="InterPro" id="IPR029058">
    <property type="entry name" value="AB_hydrolase_fold"/>
</dbReference>
<organism evidence="8 9">
    <name type="scientific">Propioniciclava flava</name>
    <dbReference type="NCBI Taxonomy" id="2072026"/>
    <lineage>
        <taxon>Bacteria</taxon>
        <taxon>Bacillati</taxon>
        <taxon>Actinomycetota</taxon>
        <taxon>Actinomycetes</taxon>
        <taxon>Propionibacteriales</taxon>
        <taxon>Propionibacteriaceae</taxon>
        <taxon>Propioniciclava</taxon>
    </lineage>
</organism>
<evidence type="ECO:0000313" key="8">
    <source>
        <dbReference type="EMBL" id="RXW33393.1"/>
    </source>
</evidence>
<dbReference type="PRINTS" id="PR00862">
    <property type="entry name" value="PROLIGOPTASE"/>
</dbReference>
<dbReference type="SUPFAM" id="SSF53474">
    <property type="entry name" value="alpha/beta-Hydrolases"/>
    <property type="match status" value="1"/>
</dbReference>
<evidence type="ECO:0000256" key="3">
    <source>
        <dbReference type="ARBA" id="ARBA00022670"/>
    </source>
</evidence>
<evidence type="ECO:0000259" key="7">
    <source>
        <dbReference type="Pfam" id="PF02897"/>
    </source>
</evidence>
<dbReference type="RefSeq" id="WP_129457357.1">
    <property type="nucleotide sequence ID" value="NZ_PPCV01000001.1"/>
</dbReference>
<comment type="caution">
    <text evidence="8">The sequence shown here is derived from an EMBL/GenBank/DDBJ whole genome shotgun (WGS) entry which is preliminary data.</text>
</comment>
<proteinExistence type="predicted"/>
<evidence type="ECO:0000256" key="1">
    <source>
        <dbReference type="ARBA" id="ARBA00001070"/>
    </source>
</evidence>
<dbReference type="EC" id="3.4.21.26" evidence="2"/>
<evidence type="ECO:0000256" key="5">
    <source>
        <dbReference type="ARBA" id="ARBA00022825"/>
    </source>
</evidence>
<comment type="catalytic activity">
    <reaction evidence="1">
        <text>Hydrolysis of Pro-|-Xaa &gt;&gt; Ala-|-Xaa in oligopeptides.</text>
        <dbReference type="EC" id="3.4.21.26"/>
    </reaction>
</comment>
<keyword evidence="9" id="KW-1185">Reference proteome</keyword>
<dbReference type="InterPro" id="IPR002470">
    <property type="entry name" value="Peptidase_S9A"/>
</dbReference>
<dbReference type="GO" id="GO:0070012">
    <property type="term" value="F:oligopeptidase activity"/>
    <property type="evidence" value="ECO:0007669"/>
    <property type="project" value="TreeGrafter"/>
</dbReference>
<evidence type="ECO:0000259" key="6">
    <source>
        <dbReference type="Pfam" id="PF00326"/>
    </source>
</evidence>
<dbReference type="PANTHER" id="PTHR42881">
    <property type="entry name" value="PROLYL ENDOPEPTIDASE"/>
    <property type="match status" value="1"/>
</dbReference>
<dbReference type="InterPro" id="IPR001375">
    <property type="entry name" value="Peptidase_S9_cat"/>
</dbReference>
<keyword evidence="4" id="KW-0378">Hydrolase</keyword>
<evidence type="ECO:0000313" key="9">
    <source>
        <dbReference type="Proteomes" id="UP000290624"/>
    </source>
</evidence>
<protein>
    <recommendedName>
        <fullName evidence="2">prolyl oligopeptidase</fullName>
        <ecNumber evidence="2">3.4.21.26</ecNumber>
    </recommendedName>
</protein>
<dbReference type="Gene3D" id="3.40.50.1820">
    <property type="entry name" value="alpha/beta hydrolase"/>
    <property type="match status" value="1"/>
</dbReference>
<reference evidence="8 9" key="1">
    <citation type="submission" date="2018-01" db="EMBL/GenBank/DDBJ databases">
        <title>Lactibacter flavus gen. nov., sp. nov., a novel bacterium of the family Propionibacteriaceae isolated from raw milk and dairy products.</title>
        <authorList>
            <person name="Wenning M."/>
            <person name="Breitenwieser F."/>
            <person name="Huptas C."/>
            <person name="von Neubeck M."/>
            <person name="Busse H.-J."/>
            <person name="Scherer S."/>
        </authorList>
    </citation>
    <scope>NUCLEOTIDE SEQUENCE [LARGE SCALE GENOMIC DNA]</scope>
    <source>
        <strain evidence="8 9">VG341</strain>
    </source>
</reference>
<dbReference type="GO" id="GO:0004252">
    <property type="term" value="F:serine-type endopeptidase activity"/>
    <property type="evidence" value="ECO:0007669"/>
    <property type="project" value="UniProtKB-EC"/>
</dbReference>
<feature type="domain" description="Peptidase S9 prolyl oligopeptidase catalytic" evidence="6">
    <location>
        <begin position="494"/>
        <end position="700"/>
    </location>
</feature>
<gene>
    <name evidence="8" type="ORF">C1706_01080</name>
</gene>
<sequence length="705" mass="75483">MTSAPDSRPLTCPSTRRVPVVETLHGVEVADPYRWLEDADDPEVVAWASRQQQFTEATLETLPDRAWFAAALMAQISRPRAGVPVWRAGHYLLSRHDGVQAQPVWFYSDTLEGLLTGGDVLLDPNTWDRAGSSSVSGLAVSPDGRRLAYARNDAGSDWQHIAIREIGGAEDRGEPITAKFTVPTWLPDSRSLLYTTFDQASDPRGTSTTGLGTARLMVRREDGTDEEFLSFPHEPQTMAHGWVSAAGTYLIVIISTGTARANRLSVYPLTTVEDRTTWGKPIKVVDVAQASYEPLRLDGERLVLRTDAEAPLGRVVAVDLGWAARGDIEFAEVVPETRATLTGAVAAGDGLLLEYLDDASSAVVYVGREGEGGVDVELPAGALVGLEGRPGRDEAFVALSTLTTPSTSYRLLLPTVADDPVVVERLALVPENREPPEPAFTLQRHRARSADGTAVPYFLAVPLDDHVGPRPTLLYGYGGFMIPVLADYRPGWAAWLEAGGALAVANLRGGGEFGTSWYEQGRLAAKQNVFDDAIAVAEDLIAQGVTTPDHLAVHGRSNGGLLAGAVLTQRPDLFAAVLPSVGVLDLLRFHLFTIGAAWMSDYGDPDTAEGFTSAYAYSPLHRITPGEHYPATLISTADHDDRVVPLHSYKFAAALQAAQGGEAPVLLRVDQAAGHGAGKPSAQVAAEWTDLLAFAAAHTGLHPHG</sequence>
<name>A0A4Q2EJM5_9ACTN</name>
<dbReference type="Proteomes" id="UP000290624">
    <property type="component" value="Unassembled WGS sequence"/>
</dbReference>
<dbReference type="Pfam" id="PF02897">
    <property type="entry name" value="Peptidase_S9_N"/>
    <property type="match status" value="1"/>
</dbReference>
<evidence type="ECO:0000256" key="2">
    <source>
        <dbReference type="ARBA" id="ARBA00011897"/>
    </source>
</evidence>